<dbReference type="EMBL" id="CP045798">
    <property type="protein sequence ID" value="QNB47968.1"/>
    <property type="molecule type" value="Genomic_DNA"/>
</dbReference>
<dbReference type="GO" id="GO:0009055">
    <property type="term" value="F:electron transfer activity"/>
    <property type="evidence" value="ECO:0007669"/>
    <property type="project" value="InterPro"/>
</dbReference>
<dbReference type="CDD" id="cd01714">
    <property type="entry name" value="ETF_beta"/>
    <property type="match status" value="1"/>
</dbReference>
<evidence type="ECO:0000256" key="2">
    <source>
        <dbReference type="ARBA" id="ARBA00042002"/>
    </source>
</evidence>
<reference evidence="5 7" key="2">
    <citation type="journal article" date="2019" name="Front. Microbiol.">
        <title>Thermoanaerosceptrum fracticalcis gen. nov. sp. nov., a Novel Fumarate-Fermenting Microorganism From a Deep Fractured Carbonate Aquifer of the US Great Basin.</title>
        <authorList>
            <person name="Hamilton-Brehm S.D."/>
            <person name="Stewart L.E."/>
            <person name="Zavarin M."/>
            <person name="Caldwell M."/>
            <person name="Lawson P.A."/>
            <person name="Onstott T.C."/>
            <person name="Grzymski J."/>
            <person name="Neveux I."/>
            <person name="Lollar B.S."/>
            <person name="Russell C.E."/>
            <person name="Moser D.P."/>
        </authorList>
    </citation>
    <scope>NUCLEOTIDE SEQUENCE [LARGE SCALE GENOMIC DNA]</scope>
    <source>
        <strain evidence="5 7">DRI-13</strain>
    </source>
</reference>
<reference evidence="5" key="1">
    <citation type="submission" date="2014-08" db="EMBL/GenBank/DDBJ databases">
        <authorList>
            <consortium name="DOE Joint Genome Institute"/>
            <person name="Grzymski J.J."/>
            <person name="Huntemann M."/>
            <person name="Han J."/>
            <person name="Chen A."/>
            <person name="Kyrpides N."/>
            <person name="Mavromatis K."/>
            <person name="Markowitz V."/>
            <person name="Palaniappan K."/>
            <person name="Ivanova N."/>
            <person name="Schaumberg A."/>
            <person name="Pati A."/>
            <person name="Liolios K."/>
            <person name="Nordberg H.P."/>
            <person name="Cantor M.N."/>
            <person name="Hua S.X."/>
            <person name="Woyke T."/>
        </authorList>
    </citation>
    <scope>NUCLEOTIDE SEQUENCE</scope>
    <source>
        <strain evidence="5">DRI-13</strain>
    </source>
</reference>
<organism evidence="5 7">
    <name type="scientific">Thermanaerosceptrum fracticalcis</name>
    <dbReference type="NCBI Taxonomy" id="1712410"/>
    <lineage>
        <taxon>Bacteria</taxon>
        <taxon>Bacillati</taxon>
        <taxon>Bacillota</taxon>
        <taxon>Clostridia</taxon>
        <taxon>Eubacteriales</taxon>
        <taxon>Peptococcaceae</taxon>
        <taxon>Thermanaerosceptrum</taxon>
    </lineage>
</organism>
<dbReference type="PANTHER" id="PTHR21294:SF17">
    <property type="entry name" value="PROTEIN FIXA"/>
    <property type="match status" value="1"/>
</dbReference>
<dbReference type="OrthoDB" id="9804960at2"/>
<dbReference type="KEGG" id="tfr:BR63_17900"/>
<dbReference type="PROSITE" id="PS01065">
    <property type="entry name" value="ETF_BETA"/>
    <property type="match status" value="1"/>
</dbReference>
<evidence type="ECO:0000259" key="4">
    <source>
        <dbReference type="SMART" id="SM00893"/>
    </source>
</evidence>
<dbReference type="PANTHER" id="PTHR21294">
    <property type="entry name" value="ELECTRON TRANSFER FLAVOPROTEIN BETA-SUBUNIT"/>
    <property type="match status" value="1"/>
</dbReference>
<evidence type="ECO:0000313" key="6">
    <source>
        <dbReference type="EMBL" id="QNB47968.1"/>
    </source>
</evidence>
<name>A0A7G6E6E3_THEFR</name>
<dbReference type="KEGG" id="tfr:BR63_16020"/>
<dbReference type="InterPro" id="IPR014730">
    <property type="entry name" value="ETF_a/b_N"/>
</dbReference>
<dbReference type="SMART" id="SM00893">
    <property type="entry name" value="ETF"/>
    <property type="match status" value="1"/>
</dbReference>
<evidence type="ECO:0000313" key="5">
    <source>
        <dbReference type="EMBL" id="QNB47647.1"/>
    </source>
</evidence>
<dbReference type="InterPro" id="IPR014729">
    <property type="entry name" value="Rossmann-like_a/b/a_fold"/>
</dbReference>
<dbReference type="RefSeq" id="WP_034423508.1">
    <property type="nucleotide sequence ID" value="NZ_CP045798.1"/>
</dbReference>
<accession>A0A7G6E6E3</accession>
<dbReference type="InterPro" id="IPR033948">
    <property type="entry name" value="ETF_beta_N"/>
</dbReference>
<keyword evidence="7" id="KW-1185">Reference proteome</keyword>
<dbReference type="AlphaFoldDB" id="A0A7G6E6E3"/>
<evidence type="ECO:0000313" key="7">
    <source>
        <dbReference type="Proteomes" id="UP000515847"/>
    </source>
</evidence>
<dbReference type="Pfam" id="PF01012">
    <property type="entry name" value="ETF"/>
    <property type="match status" value="1"/>
</dbReference>
<proteinExistence type="inferred from homology"/>
<evidence type="ECO:0000256" key="1">
    <source>
        <dbReference type="ARBA" id="ARBA00007557"/>
    </source>
</evidence>
<dbReference type="PIRSF" id="PIRSF000090">
    <property type="entry name" value="Beta-ETF"/>
    <property type="match status" value="1"/>
</dbReference>
<gene>
    <name evidence="5" type="ORF">BR63_16020</name>
    <name evidence="6" type="ORF">BR63_17900</name>
</gene>
<dbReference type="Proteomes" id="UP000515847">
    <property type="component" value="Chromosome"/>
</dbReference>
<protein>
    <recommendedName>
        <fullName evidence="2">Electron transfer flavoprotein small subunit</fullName>
    </recommendedName>
</protein>
<feature type="domain" description="Electron transfer flavoprotein alpha/beta-subunit N-terminal" evidence="4">
    <location>
        <begin position="23"/>
        <end position="213"/>
    </location>
</feature>
<dbReference type="SUPFAM" id="SSF52402">
    <property type="entry name" value="Adenine nucleotide alpha hydrolases-like"/>
    <property type="match status" value="1"/>
</dbReference>
<dbReference type="InterPro" id="IPR000049">
    <property type="entry name" value="ET-Flavoprotein_bsu_CS"/>
</dbReference>
<dbReference type="Gene3D" id="3.40.50.620">
    <property type="entry name" value="HUPs"/>
    <property type="match status" value="1"/>
</dbReference>
<dbReference type="EMBL" id="CP045798">
    <property type="protein sequence ID" value="QNB47647.1"/>
    <property type="molecule type" value="Genomic_DNA"/>
</dbReference>
<dbReference type="InterPro" id="IPR012255">
    <property type="entry name" value="ETF_b"/>
</dbReference>
<reference evidence="5" key="4">
    <citation type="submission" date="2020-09" db="EMBL/GenBank/DDBJ databases">
        <title>Closed Genome of Thermoanaerosceptrum fracticalcis.</title>
        <authorList>
            <person name="Hamilton-Brehm S.D."/>
            <person name="Xiao R."/>
        </authorList>
    </citation>
    <scope>NUCLEOTIDE SEQUENCE</scope>
    <source>
        <strain evidence="5">DRI-13</strain>
    </source>
</reference>
<reference evidence="5" key="3">
    <citation type="submission" date="2019-10" db="EMBL/GenBank/DDBJ databases">
        <authorList>
            <person name="Murphy T.R."/>
        </authorList>
    </citation>
    <scope>NUCLEOTIDE SEQUENCE</scope>
    <source>
        <strain evidence="5">DRI-13</strain>
    </source>
</reference>
<sequence>MPNIIACYKWVIDEADIKVDAKTRELQFDRVNYKISEYDRNAIEEAVKICEAQGGEVIALTAGTEKARASLKDALSRGPAQAIYVNDELLGNADAFITARVLAKAVAKVPDYQMIICGEGSSDQYNQQVGPQLAALLGIPAITFVNKLTVLPDKVVAERKLEDGIEVVEAAYPVLVTVLPDINKARIPSLKQILGASKKPVKEIKLPELVLTPEELKPRFKVASTLAYVMARKQQRITGDSINEMAEKAAAALIKEGVVG</sequence>
<comment type="similarity">
    <text evidence="1">Belongs to the ETF beta-subunit/FixA family.</text>
</comment>
<comment type="cofactor">
    <cofactor evidence="3">
        <name>AMP</name>
        <dbReference type="ChEBI" id="CHEBI:456215"/>
    </cofactor>
</comment>
<evidence type="ECO:0000256" key="3">
    <source>
        <dbReference type="ARBA" id="ARBA00049933"/>
    </source>
</evidence>